<sequence>MPYGKVKEDRANSGLIRGQNHVRELFSSDNVVLITRVSALFDSEGIEFCVLDGLASLFGGGIGGIARRVMVAPESTARAKFLIRQAGLADDVDFSDEIR</sequence>
<dbReference type="Proteomes" id="UP000319148">
    <property type="component" value="Unassembled WGS sequence"/>
</dbReference>
<name>A0A501PBX1_9PROT</name>
<dbReference type="RefSeq" id="WP_139941791.1">
    <property type="nucleotide sequence ID" value="NZ_JBHSYP010000005.1"/>
</dbReference>
<dbReference type="AlphaFoldDB" id="A0A501PBX1"/>
<accession>A0A501PBX1</accession>
<dbReference type="InterPro" id="IPR011322">
    <property type="entry name" value="N-reg_PII-like_a/b"/>
</dbReference>
<dbReference type="OrthoDB" id="5297170at2"/>
<organism evidence="2 3">
    <name type="scientific">Emcibacter nanhaiensis</name>
    <dbReference type="NCBI Taxonomy" id="1505037"/>
    <lineage>
        <taxon>Bacteria</taxon>
        <taxon>Pseudomonadati</taxon>
        <taxon>Pseudomonadota</taxon>
        <taxon>Alphaproteobacteria</taxon>
        <taxon>Emcibacterales</taxon>
        <taxon>Emcibacteraceae</taxon>
        <taxon>Emcibacter</taxon>
    </lineage>
</organism>
<dbReference type="SUPFAM" id="SSF54913">
    <property type="entry name" value="GlnB-like"/>
    <property type="match status" value="1"/>
</dbReference>
<keyword evidence="3" id="KW-1185">Reference proteome</keyword>
<gene>
    <name evidence="2" type="ORF">FIV46_15260</name>
</gene>
<proteinExistence type="predicted"/>
<dbReference type="Gene3D" id="3.30.70.790">
    <property type="entry name" value="UreE, C-terminal domain"/>
    <property type="match status" value="1"/>
</dbReference>
<reference evidence="3" key="1">
    <citation type="submission" date="2019-06" db="EMBL/GenBank/DDBJ databases">
        <title>The complete genome of Emcibacter congregatus ZYLT.</title>
        <authorList>
            <person name="Zhao Z."/>
        </authorList>
    </citation>
    <scope>NUCLEOTIDE SEQUENCE [LARGE SCALE GENOMIC DNA]</scope>
    <source>
        <strain evidence="3">MCCC 1A06723</strain>
    </source>
</reference>
<evidence type="ECO:0000313" key="3">
    <source>
        <dbReference type="Proteomes" id="UP000319148"/>
    </source>
</evidence>
<protein>
    <submittedName>
        <fullName evidence="2">DUF2007 domain-containing protein</fullName>
    </submittedName>
</protein>
<evidence type="ECO:0000259" key="1">
    <source>
        <dbReference type="Pfam" id="PF09413"/>
    </source>
</evidence>
<dbReference type="InterPro" id="IPR018551">
    <property type="entry name" value="DUF2007"/>
</dbReference>
<dbReference type="EMBL" id="VFIY01000018">
    <property type="protein sequence ID" value="TPD57476.1"/>
    <property type="molecule type" value="Genomic_DNA"/>
</dbReference>
<dbReference type="Pfam" id="PF09413">
    <property type="entry name" value="DUF2007"/>
    <property type="match status" value="1"/>
</dbReference>
<evidence type="ECO:0000313" key="2">
    <source>
        <dbReference type="EMBL" id="TPD57476.1"/>
    </source>
</evidence>
<feature type="domain" description="DUF2007" evidence="1">
    <location>
        <begin position="23"/>
        <end position="86"/>
    </location>
</feature>
<comment type="caution">
    <text evidence="2">The sequence shown here is derived from an EMBL/GenBank/DDBJ whole genome shotgun (WGS) entry which is preliminary data.</text>
</comment>